<proteinExistence type="predicted"/>
<keyword evidence="1" id="KW-0732">Signal</keyword>
<dbReference type="EMBL" id="JXOK01000015">
    <property type="protein sequence ID" value="KIN11673.1"/>
    <property type="molecule type" value="Genomic_DNA"/>
</dbReference>
<evidence type="ECO:0000256" key="1">
    <source>
        <dbReference type="SAM" id="SignalP"/>
    </source>
</evidence>
<evidence type="ECO:0000313" key="3">
    <source>
        <dbReference type="Proteomes" id="UP000031977"/>
    </source>
</evidence>
<gene>
    <name evidence="2" type="ORF">SU60_06275</name>
</gene>
<feature type="chain" id="PRO_5002177016" description="Chorismate mutase" evidence="1">
    <location>
        <begin position="29"/>
        <end position="196"/>
    </location>
</feature>
<reference evidence="2 3" key="1">
    <citation type="submission" date="2015-01" db="EMBL/GenBank/DDBJ databases">
        <title>Draft genome of Vibrio mytili type strain CAIM 528.</title>
        <authorList>
            <person name="Gonzalez-Castillo A."/>
            <person name="Gomez-Gil B."/>
            <person name="Enciso-Ibarra J."/>
        </authorList>
    </citation>
    <scope>NUCLEOTIDE SEQUENCE [LARGE SCALE GENOMIC DNA]</scope>
    <source>
        <strain evidence="2 3">CAIM 528</strain>
    </source>
</reference>
<accession>A0A0C3EB71</accession>
<organism evidence="2 3">
    <name type="scientific">Vibrio mytili</name>
    <dbReference type="NCBI Taxonomy" id="50718"/>
    <lineage>
        <taxon>Bacteria</taxon>
        <taxon>Pseudomonadati</taxon>
        <taxon>Pseudomonadota</taxon>
        <taxon>Gammaproteobacteria</taxon>
        <taxon>Vibrionales</taxon>
        <taxon>Vibrionaceae</taxon>
        <taxon>Vibrio</taxon>
    </lineage>
</organism>
<dbReference type="RefSeq" id="WP_041154769.1">
    <property type="nucleotide sequence ID" value="NZ_CBCRVP010000007.1"/>
</dbReference>
<feature type="signal peptide" evidence="1">
    <location>
        <begin position="1"/>
        <end position="28"/>
    </location>
</feature>
<dbReference type="STRING" id="50718.SU60_06275"/>
<dbReference type="InterPro" id="IPR045613">
    <property type="entry name" value="DUF6448"/>
</dbReference>
<dbReference type="Proteomes" id="UP000031977">
    <property type="component" value="Unassembled WGS sequence"/>
</dbReference>
<dbReference type="AlphaFoldDB" id="A0A0C3EB71"/>
<comment type="caution">
    <text evidence="2">The sequence shown here is derived from an EMBL/GenBank/DDBJ whole genome shotgun (WGS) entry which is preliminary data.</text>
</comment>
<evidence type="ECO:0000313" key="2">
    <source>
        <dbReference type="EMBL" id="KIN11673.1"/>
    </source>
</evidence>
<dbReference type="Pfam" id="PF20046">
    <property type="entry name" value="DUF6448"/>
    <property type="match status" value="1"/>
</dbReference>
<sequence>MKTKLRKTAVPAVAAAIFSLMFAGSAQAHCDALDGPVITEARAALESGNVKPLLKWVPAKDEAEIKRVFADVRQVRGQSETAKNIADQHLFSTLVEVHRASEGAPFTGIKPSGQIDPGLMAADAALENGQIDRLVANITRKIENGIRERYHEAQRARAMADQSGDKGRAFVADYVNYMHYIEGVHGAAGGQGHQGH</sequence>
<dbReference type="OrthoDB" id="2168082at2"/>
<name>A0A0C3EB71_9VIBR</name>
<keyword evidence="3" id="KW-1185">Reference proteome</keyword>
<protein>
    <recommendedName>
        <fullName evidence="4">Chorismate mutase</fullName>
    </recommendedName>
</protein>
<evidence type="ECO:0008006" key="4">
    <source>
        <dbReference type="Google" id="ProtNLM"/>
    </source>
</evidence>